<dbReference type="SUPFAM" id="SSF48065">
    <property type="entry name" value="DBL homology domain (DH-domain)"/>
    <property type="match status" value="1"/>
</dbReference>
<evidence type="ECO:0000259" key="7">
    <source>
        <dbReference type="PROSITE" id="PS50002"/>
    </source>
</evidence>
<dbReference type="SUPFAM" id="SSF50729">
    <property type="entry name" value="PH domain-like"/>
    <property type="match status" value="1"/>
</dbReference>
<comment type="similarity">
    <text evidence="4">Belongs to the MCF2 family.</text>
</comment>
<feature type="domain" description="PH" evidence="8">
    <location>
        <begin position="943"/>
        <end position="1053"/>
    </location>
</feature>
<dbReference type="SMART" id="SM00516">
    <property type="entry name" value="SEC14"/>
    <property type="match status" value="1"/>
</dbReference>
<dbReference type="InterPro" id="IPR011993">
    <property type="entry name" value="PH-like_dom_sf"/>
</dbReference>
<dbReference type="FunFam" id="2.30.29.30:FF:000078">
    <property type="entry name" value="Guanine nucleotide exchange factor DBS"/>
    <property type="match status" value="1"/>
</dbReference>
<dbReference type="InterPro" id="IPR000219">
    <property type="entry name" value="DH_dom"/>
</dbReference>
<protein>
    <submittedName>
        <fullName evidence="12">Guanine nucleotide exchange factor DBS isoform X14</fullName>
    </submittedName>
</protein>
<evidence type="ECO:0000256" key="3">
    <source>
        <dbReference type="ARBA" id="ARBA00022658"/>
    </source>
</evidence>
<evidence type="ECO:0000256" key="4">
    <source>
        <dbReference type="ARBA" id="ARBA00049987"/>
    </source>
</evidence>
<feature type="region of interest" description="Disordered" evidence="6">
    <location>
        <begin position="644"/>
        <end position="710"/>
    </location>
</feature>
<dbReference type="SUPFAM" id="SSF46966">
    <property type="entry name" value="Spectrin repeat"/>
    <property type="match status" value="1"/>
</dbReference>
<name>A0A6P7T4K3_9MOLL</name>
<dbReference type="InterPro" id="IPR001849">
    <property type="entry name" value="PH_domain"/>
</dbReference>
<dbReference type="Proteomes" id="UP000515154">
    <property type="component" value="Linkage group LG15"/>
</dbReference>
<dbReference type="SUPFAM" id="SSF52087">
    <property type="entry name" value="CRAL/TRIO domain"/>
    <property type="match status" value="1"/>
</dbReference>
<dbReference type="Gene3D" id="3.40.525.10">
    <property type="entry name" value="CRAL-TRIO lipid binding domain"/>
    <property type="match status" value="1"/>
</dbReference>
<dbReference type="GO" id="GO:0005085">
    <property type="term" value="F:guanyl-nucleotide exchange factor activity"/>
    <property type="evidence" value="ECO:0007669"/>
    <property type="project" value="UniProtKB-KW"/>
</dbReference>
<keyword evidence="2" id="KW-0597">Phosphoprotein</keyword>
<evidence type="ECO:0000259" key="10">
    <source>
        <dbReference type="PROSITE" id="PS50191"/>
    </source>
</evidence>
<feature type="domain" description="SH3" evidence="7">
    <location>
        <begin position="1166"/>
        <end position="1227"/>
    </location>
</feature>
<organism evidence="11 12">
    <name type="scientific">Octopus sinensis</name>
    <name type="common">East Asian common octopus</name>
    <dbReference type="NCBI Taxonomy" id="2607531"/>
    <lineage>
        <taxon>Eukaryota</taxon>
        <taxon>Metazoa</taxon>
        <taxon>Spiralia</taxon>
        <taxon>Lophotrochozoa</taxon>
        <taxon>Mollusca</taxon>
        <taxon>Cephalopoda</taxon>
        <taxon>Coleoidea</taxon>
        <taxon>Octopodiformes</taxon>
        <taxon>Octopoda</taxon>
        <taxon>Incirrata</taxon>
        <taxon>Octopodidae</taxon>
        <taxon>Octopus</taxon>
    </lineage>
</organism>
<dbReference type="RefSeq" id="XP_029645773.1">
    <property type="nucleotide sequence ID" value="XM_029789913.2"/>
</dbReference>
<dbReference type="PROSITE" id="PS50003">
    <property type="entry name" value="PH_DOMAIN"/>
    <property type="match status" value="1"/>
</dbReference>
<dbReference type="Gene3D" id="1.20.900.10">
    <property type="entry name" value="Dbl homology (DH) domain"/>
    <property type="match status" value="1"/>
</dbReference>
<evidence type="ECO:0000256" key="6">
    <source>
        <dbReference type="SAM" id="MobiDB-lite"/>
    </source>
</evidence>
<feature type="compositionally biased region" description="Low complexity" evidence="6">
    <location>
        <begin position="55"/>
        <end position="71"/>
    </location>
</feature>
<dbReference type="SUPFAM" id="SSF50044">
    <property type="entry name" value="SH3-domain"/>
    <property type="match status" value="1"/>
</dbReference>
<dbReference type="PANTHER" id="PTHR22826">
    <property type="entry name" value="RHO GUANINE EXCHANGE FACTOR-RELATED"/>
    <property type="match status" value="1"/>
</dbReference>
<feature type="compositionally biased region" description="Basic and acidic residues" evidence="6">
    <location>
        <begin position="1"/>
        <end position="10"/>
    </location>
</feature>
<dbReference type="CDD" id="cd00170">
    <property type="entry name" value="SEC14"/>
    <property type="match status" value="1"/>
</dbReference>
<feature type="compositionally biased region" description="Low complexity" evidence="6">
    <location>
        <begin position="1232"/>
        <end position="1251"/>
    </location>
</feature>
<dbReference type="Pfam" id="PF13716">
    <property type="entry name" value="CRAL_TRIO_2"/>
    <property type="match status" value="1"/>
</dbReference>
<dbReference type="Pfam" id="PF00018">
    <property type="entry name" value="SH3_1"/>
    <property type="match status" value="1"/>
</dbReference>
<dbReference type="Gene3D" id="1.20.58.60">
    <property type="match status" value="1"/>
</dbReference>
<dbReference type="InterPro" id="IPR036028">
    <property type="entry name" value="SH3-like_dom_sf"/>
</dbReference>
<reference evidence="12" key="1">
    <citation type="submission" date="2025-08" db="UniProtKB">
        <authorList>
            <consortium name="RefSeq"/>
        </authorList>
    </citation>
    <scope>IDENTIFICATION</scope>
</reference>
<dbReference type="CDD" id="cd11856">
    <property type="entry name" value="SH3_p47phox_like"/>
    <property type="match status" value="1"/>
</dbReference>
<dbReference type="GO" id="GO:0005737">
    <property type="term" value="C:cytoplasm"/>
    <property type="evidence" value="ECO:0007669"/>
    <property type="project" value="TreeGrafter"/>
</dbReference>
<gene>
    <name evidence="12" type="primary">LOC115219718</name>
</gene>
<sequence length="1291" mass="148185">MSRGRYRQDRGVPSSASGSASGGFQAHKIEEEIENFVENFKRNNQSQPLDKDAVSLESGGESSGLQSSLCSTDEYTDDSPEEFPSHRYLLRAFAARNRKYSSTNTSTRTSVSPASSRSVDCGSESWIDQDAYGMLISDRVAPVPLPVPSYVMGEMDLDCSFTVLDVAEVLQSKYAFITGGKARNGAPILTFPDVPGIPEITDEQYKKVMIYLCTIPAKLRLYEVEKGFVIILDKRNDGWGTVKSILLKLSAFFPTHIQVVFLLQPHGFLQRALADFRSKFVKEELEFKVVMCNNQEELHEHIDPSQLTKDLGGEIEYDHKEWIEQRAASEKFSTNVSDITHSLDQLAARYEETEIPNDVTGTEALIREHIQGRKELLDDLNSTTNHGEILLNCVKGNSQEIPLVKLVHVVELERLLTKLEQNKLQFEMFWGRHENKLRQCLQLRQFEEEFKLIQYASERNLEFLESSMSNIGESSLQLDGLFGDFEEFEKKAKKNFETTDRLCRTGEQLIRDDHYAIDSIQPKYIELQRIRDRYKRMLKQRRDILYKARDLHDRIERANKWCNRGLDLLADQQIEKFHTQGGAEKAAYEIREFLHSAQNLNLSNPKEFRTLFEGIMNSDMKGIVQDLLKRKEEVKGMCEKRLGSLQKQHRRNHTQVQRSRSVMDVQAENQYSSRRSRSPHNPPHHSSSFDLADSDYSGHEKSRHSSSALRLNARRHSAIEPCESRLLHDSLLSHKPKCCFMTDYMHVYRELVETEKTYVSELYDILWGYYYEMDNKALQHLLPPVLRNNRDTLFGNLREIYAFHHNVFLDDLQSCRDTPAKVGLCFVNRSEEFQMYSIYCQNKPRSENLIDEIGDHHPYFKECQRRLGHKLPLGAYLLKPVQRITKYHLLLKEMLKYAENDPSCNGLLQDALDTILGVLKYVNDIMHQVSIVNFDGNIGDLGKLLMQGSFQVWTEHKNKIRDFRFKPMARHIFLYEKAVLLCKRKDDNQSSSNAVYIFKNMLKMSLVGLTESVKGDKKKFELWLRGREEVYIIQAPSIEVKDIWVKEIKNVLLNQFDQLRVHRLSHCRYGSRSQEDLTRMGRFSESMEGRARFNFSSGDSWHTRSMSHSTGSAPTVPVGLEMNSPLESPPGDGIIDEGWSSGEFSNSDEDIDAIQHHRNFDRIEPSFLQRFSVLADYIPVDSSELTLQENDIVEILRIGAKGWWLARHLGSSDEGWVPSTYLEPVIKRQSQSTSASSSSIASSEEPSPVASLDSVGGGKISHYAVPGRHHHMSKKHKVSGYLSSPGEETTV</sequence>
<dbReference type="PROSITE" id="PS50002">
    <property type="entry name" value="SH3"/>
    <property type="match status" value="1"/>
</dbReference>
<accession>A0A6P7T4K3</accession>
<dbReference type="InterPro" id="IPR036865">
    <property type="entry name" value="CRAL-TRIO_dom_sf"/>
</dbReference>
<dbReference type="InterPro" id="IPR056466">
    <property type="entry name" value="Spectrin_DBS"/>
</dbReference>
<dbReference type="InterPro" id="IPR001251">
    <property type="entry name" value="CRAL-TRIO_dom"/>
</dbReference>
<dbReference type="Gene3D" id="2.30.29.30">
    <property type="entry name" value="Pleckstrin-homology domain (PH domain)/Phosphotyrosine-binding domain (PTB)"/>
    <property type="match status" value="1"/>
</dbReference>
<feature type="region of interest" description="Disordered" evidence="6">
    <location>
        <begin position="1"/>
        <end position="81"/>
    </location>
</feature>
<evidence type="ECO:0000313" key="11">
    <source>
        <dbReference type="Proteomes" id="UP000515154"/>
    </source>
</evidence>
<feature type="compositionally biased region" description="Low complexity" evidence="6">
    <location>
        <begin position="14"/>
        <end position="23"/>
    </location>
</feature>
<evidence type="ECO:0000259" key="9">
    <source>
        <dbReference type="PROSITE" id="PS50010"/>
    </source>
</evidence>
<dbReference type="InterPro" id="IPR051336">
    <property type="entry name" value="RhoGEF_Guanine_NuclExch_SF"/>
</dbReference>
<dbReference type="InterPro" id="IPR001452">
    <property type="entry name" value="SH3_domain"/>
</dbReference>
<dbReference type="PROSITE" id="PS50010">
    <property type="entry name" value="DH_2"/>
    <property type="match status" value="1"/>
</dbReference>
<keyword evidence="3" id="KW-0344">Guanine-nucleotide releasing factor</keyword>
<evidence type="ECO:0000313" key="12">
    <source>
        <dbReference type="RefSeq" id="XP_029645773.1"/>
    </source>
</evidence>
<dbReference type="Pfam" id="PF22697">
    <property type="entry name" value="SOS1_NGEF_PH"/>
    <property type="match status" value="1"/>
</dbReference>
<dbReference type="PROSITE" id="PS50191">
    <property type="entry name" value="CRAL_TRIO"/>
    <property type="match status" value="1"/>
</dbReference>
<dbReference type="SMART" id="SM00325">
    <property type="entry name" value="RhoGEF"/>
    <property type="match status" value="1"/>
</dbReference>
<feature type="domain" description="DH" evidence="9">
    <location>
        <begin position="743"/>
        <end position="925"/>
    </location>
</feature>
<dbReference type="Pfam" id="PF00621">
    <property type="entry name" value="RhoGEF"/>
    <property type="match status" value="1"/>
</dbReference>
<proteinExistence type="inferred from homology"/>
<dbReference type="InterPro" id="IPR055251">
    <property type="entry name" value="SOS1_NGEF_PH"/>
</dbReference>
<dbReference type="Gene3D" id="2.30.30.40">
    <property type="entry name" value="SH3 Domains"/>
    <property type="match status" value="1"/>
</dbReference>
<dbReference type="InterPro" id="IPR035899">
    <property type="entry name" value="DBL_dom_sf"/>
</dbReference>
<dbReference type="Pfam" id="PF23289">
    <property type="entry name" value="Spectrin_5"/>
    <property type="match status" value="1"/>
</dbReference>
<evidence type="ECO:0000259" key="8">
    <source>
        <dbReference type="PROSITE" id="PS50003"/>
    </source>
</evidence>
<evidence type="ECO:0000256" key="1">
    <source>
        <dbReference type="ARBA" id="ARBA00022443"/>
    </source>
</evidence>
<evidence type="ECO:0000256" key="5">
    <source>
        <dbReference type="PROSITE-ProRule" id="PRU00192"/>
    </source>
</evidence>
<dbReference type="SMART" id="SM00233">
    <property type="entry name" value="PH"/>
    <property type="match status" value="1"/>
</dbReference>
<feature type="domain" description="CRAL-TRIO" evidence="10">
    <location>
        <begin position="166"/>
        <end position="319"/>
    </location>
</feature>
<feature type="compositionally biased region" description="Basic residues" evidence="6">
    <location>
        <begin position="1267"/>
        <end position="1278"/>
    </location>
</feature>
<evidence type="ECO:0000256" key="2">
    <source>
        <dbReference type="ARBA" id="ARBA00022553"/>
    </source>
</evidence>
<feature type="region of interest" description="Disordered" evidence="6">
    <location>
        <begin position="1232"/>
        <end position="1291"/>
    </location>
</feature>
<keyword evidence="11" id="KW-1185">Reference proteome</keyword>
<dbReference type="CDD" id="cd00160">
    <property type="entry name" value="RhoGEF"/>
    <property type="match status" value="1"/>
</dbReference>
<dbReference type="PANTHER" id="PTHR22826:SF211">
    <property type="entry name" value="LD43457P"/>
    <property type="match status" value="1"/>
</dbReference>
<keyword evidence="1 5" id="KW-0728">SH3 domain</keyword>
<dbReference type="SMART" id="SM00326">
    <property type="entry name" value="SH3"/>
    <property type="match status" value="1"/>
</dbReference>